<proteinExistence type="predicted"/>
<sequence>PAMPGFAAGASPTPRRPNPARAASETRPARPFPRGPKERSQTPHPPCEGLRWPWASAAERREHPLFLLRSYPILLFQQAPSFFPPYLCV</sequence>
<name>A0A061QQV0_9CHLO</name>
<feature type="non-terminal residue" evidence="2">
    <location>
        <position position="89"/>
    </location>
</feature>
<dbReference type="EMBL" id="GBEZ01026376">
    <property type="protein sequence ID" value="JAC60830.1"/>
    <property type="molecule type" value="Transcribed_RNA"/>
</dbReference>
<feature type="region of interest" description="Disordered" evidence="1">
    <location>
        <begin position="1"/>
        <end position="48"/>
    </location>
</feature>
<accession>A0A061QQV0</accession>
<feature type="non-terminal residue" evidence="2">
    <location>
        <position position="1"/>
    </location>
</feature>
<dbReference type="AlphaFoldDB" id="A0A061QQV0"/>
<evidence type="ECO:0000313" key="2">
    <source>
        <dbReference type="EMBL" id="JAC60830.1"/>
    </source>
</evidence>
<organism evidence="2">
    <name type="scientific">Tetraselmis sp. GSL018</name>
    <dbReference type="NCBI Taxonomy" id="582737"/>
    <lineage>
        <taxon>Eukaryota</taxon>
        <taxon>Viridiplantae</taxon>
        <taxon>Chlorophyta</taxon>
        <taxon>core chlorophytes</taxon>
        <taxon>Chlorodendrophyceae</taxon>
        <taxon>Chlorodendrales</taxon>
        <taxon>Chlorodendraceae</taxon>
        <taxon>Tetraselmis</taxon>
    </lineage>
</organism>
<protein>
    <submittedName>
        <fullName evidence="2">Uncharacterized protein</fullName>
    </submittedName>
</protein>
<evidence type="ECO:0000256" key="1">
    <source>
        <dbReference type="SAM" id="MobiDB-lite"/>
    </source>
</evidence>
<reference evidence="2" key="1">
    <citation type="submission" date="2014-05" db="EMBL/GenBank/DDBJ databases">
        <title>The transcriptome of the halophilic microalga Tetraselmis sp. GSL018 isolated from the Great Salt Lake, Utah.</title>
        <authorList>
            <person name="Jinkerson R.E."/>
            <person name="D'Adamo S."/>
            <person name="Posewitz M.C."/>
        </authorList>
    </citation>
    <scope>NUCLEOTIDE SEQUENCE</scope>
    <source>
        <strain evidence="2">GSL018</strain>
    </source>
</reference>
<gene>
    <name evidence="2" type="ORF">TSPGSL018_27902</name>
</gene>